<keyword evidence="3 19" id="KW-0963">Cytoplasm</keyword>
<evidence type="ECO:0000256" key="17">
    <source>
        <dbReference type="ARBA" id="ARBA00077849"/>
    </source>
</evidence>
<dbReference type="Proteomes" id="UP000266172">
    <property type="component" value="Unassembled WGS sequence"/>
</dbReference>
<dbReference type="AlphaFoldDB" id="A0A395VFG1"/>
<protein>
    <recommendedName>
        <fullName evidence="15 19">Probable tRNA sulfurtransferase</fullName>
        <ecNumber evidence="14 19">2.8.1.4</ecNumber>
    </recommendedName>
    <alternativeName>
        <fullName evidence="16 19">Sulfur carrier protein ThiS sulfurtransferase</fullName>
    </alternativeName>
    <alternativeName>
        <fullName evidence="17 19">Thiamine biosynthesis protein ThiI</fullName>
    </alternativeName>
    <alternativeName>
        <fullName evidence="18 19">tRNA 4-thiouridine synthase</fullName>
    </alternativeName>
</protein>
<evidence type="ECO:0000256" key="15">
    <source>
        <dbReference type="ARBA" id="ARBA00071867"/>
    </source>
</evidence>
<dbReference type="Gene3D" id="3.40.50.620">
    <property type="entry name" value="HUPs"/>
    <property type="match status" value="1"/>
</dbReference>
<comment type="catalytic activity">
    <reaction evidence="10 19">
        <text>[ThiI sulfur-carrier protein]-S-sulfanyl-L-cysteine + a uridine in tRNA + 2 reduced [2Fe-2S]-[ferredoxin] + ATP + H(+) = [ThiI sulfur-carrier protein]-L-cysteine + a 4-thiouridine in tRNA + 2 oxidized [2Fe-2S]-[ferredoxin] + AMP + diphosphate</text>
        <dbReference type="Rhea" id="RHEA:24176"/>
        <dbReference type="Rhea" id="RHEA-COMP:10000"/>
        <dbReference type="Rhea" id="RHEA-COMP:10001"/>
        <dbReference type="Rhea" id="RHEA-COMP:13337"/>
        <dbReference type="Rhea" id="RHEA-COMP:13338"/>
        <dbReference type="Rhea" id="RHEA-COMP:13339"/>
        <dbReference type="Rhea" id="RHEA-COMP:13340"/>
        <dbReference type="ChEBI" id="CHEBI:15378"/>
        <dbReference type="ChEBI" id="CHEBI:29950"/>
        <dbReference type="ChEBI" id="CHEBI:30616"/>
        <dbReference type="ChEBI" id="CHEBI:33019"/>
        <dbReference type="ChEBI" id="CHEBI:33737"/>
        <dbReference type="ChEBI" id="CHEBI:33738"/>
        <dbReference type="ChEBI" id="CHEBI:61963"/>
        <dbReference type="ChEBI" id="CHEBI:65315"/>
        <dbReference type="ChEBI" id="CHEBI:136798"/>
        <dbReference type="ChEBI" id="CHEBI:456215"/>
        <dbReference type="EC" id="2.8.1.4"/>
    </reaction>
</comment>
<reference evidence="21 22" key="1">
    <citation type="submission" date="2018-08" db="EMBL/GenBank/DDBJ databases">
        <title>A genome reference for cultivated species of the human gut microbiota.</title>
        <authorList>
            <person name="Zou Y."/>
            <person name="Xue W."/>
            <person name="Luo G."/>
        </authorList>
    </citation>
    <scope>NUCLEOTIDE SEQUENCE [LARGE SCALE GENOMIC DNA]</scope>
    <source>
        <strain evidence="21 22">AF22-12AC</strain>
    </source>
</reference>
<keyword evidence="8 19" id="KW-0694">RNA-binding</keyword>
<evidence type="ECO:0000256" key="3">
    <source>
        <dbReference type="ARBA" id="ARBA00022490"/>
    </source>
</evidence>
<accession>A0A395VFG1</accession>
<dbReference type="GO" id="GO:0005524">
    <property type="term" value="F:ATP binding"/>
    <property type="evidence" value="ECO:0007669"/>
    <property type="project" value="UniProtKB-UniRule"/>
</dbReference>
<proteinExistence type="inferred from homology"/>
<dbReference type="GO" id="GO:0009228">
    <property type="term" value="P:thiamine biosynthetic process"/>
    <property type="evidence" value="ECO:0007669"/>
    <property type="project" value="UniProtKB-KW"/>
</dbReference>
<dbReference type="InterPro" id="IPR004114">
    <property type="entry name" value="THUMP_dom"/>
</dbReference>
<dbReference type="SMART" id="SM00981">
    <property type="entry name" value="THUMP"/>
    <property type="match status" value="1"/>
</dbReference>
<dbReference type="SUPFAM" id="SSF143437">
    <property type="entry name" value="THUMP domain-like"/>
    <property type="match status" value="1"/>
</dbReference>
<comment type="catalytic activity">
    <reaction evidence="11 19">
        <text>[ThiS sulfur-carrier protein]-C-terminal Gly-Gly-AMP + S-sulfanyl-L-cysteinyl-[cysteine desulfurase] + AH2 = [ThiS sulfur-carrier protein]-C-terminal-Gly-aminoethanethioate + L-cysteinyl-[cysteine desulfurase] + A + AMP + 2 H(+)</text>
        <dbReference type="Rhea" id="RHEA:43340"/>
        <dbReference type="Rhea" id="RHEA-COMP:12157"/>
        <dbReference type="Rhea" id="RHEA-COMP:12158"/>
        <dbReference type="Rhea" id="RHEA-COMP:12910"/>
        <dbReference type="Rhea" id="RHEA-COMP:19908"/>
        <dbReference type="ChEBI" id="CHEBI:13193"/>
        <dbReference type="ChEBI" id="CHEBI:15378"/>
        <dbReference type="ChEBI" id="CHEBI:17499"/>
        <dbReference type="ChEBI" id="CHEBI:29950"/>
        <dbReference type="ChEBI" id="CHEBI:61963"/>
        <dbReference type="ChEBI" id="CHEBI:90618"/>
        <dbReference type="ChEBI" id="CHEBI:232372"/>
        <dbReference type="ChEBI" id="CHEBI:456215"/>
    </reaction>
</comment>
<dbReference type="CDD" id="cd11716">
    <property type="entry name" value="THUMP_ThiI"/>
    <property type="match status" value="1"/>
</dbReference>
<evidence type="ECO:0000256" key="18">
    <source>
        <dbReference type="ARBA" id="ARBA00080570"/>
    </source>
</evidence>
<dbReference type="Pfam" id="PF02926">
    <property type="entry name" value="THUMP"/>
    <property type="match status" value="1"/>
</dbReference>
<dbReference type="RefSeq" id="WP_118096760.1">
    <property type="nucleotide sequence ID" value="NZ_DBFVHP010000034.1"/>
</dbReference>
<dbReference type="GO" id="GO:0052837">
    <property type="term" value="P:thiazole biosynthetic process"/>
    <property type="evidence" value="ECO:0007669"/>
    <property type="project" value="TreeGrafter"/>
</dbReference>
<dbReference type="PANTHER" id="PTHR43209:SF1">
    <property type="entry name" value="TRNA SULFURTRANSFERASE"/>
    <property type="match status" value="1"/>
</dbReference>
<evidence type="ECO:0000313" key="21">
    <source>
        <dbReference type="EMBL" id="RGS42556.1"/>
    </source>
</evidence>
<feature type="binding site" evidence="19">
    <location>
        <begin position="211"/>
        <end position="212"/>
    </location>
    <ligand>
        <name>ATP</name>
        <dbReference type="ChEBI" id="CHEBI:30616"/>
    </ligand>
</feature>
<feature type="binding site" evidence="19">
    <location>
        <position position="299"/>
    </location>
    <ligand>
        <name>ATP</name>
        <dbReference type="ChEBI" id="CHEBI:30616"/>
    </ligand>
</feature>
<organism evidence="21 22">
    <name type="scientific">Roseburia hominis</name>
    <dbReference type="NCBI Taxonomy" id="301301"/>
    <lineage>
        <taxon>Bacteria</taxon>
        <taxon>Bacillati</taxon>
        <taxon>Bacillota</taxon>
        <taxon>Clostridia</taxon>
        <taxon>Lachnospirales</taxon>
        <taxon>Lachnospiraceae</taxon>
        <taxon>Roseburia</taxon>
    </lineage>
</organism>
<dbReference type="GO" id="GO:0009229">
    <property type="term" value="P:thiamine diphosphate biosynthetic process"/>
    <property type="evidence" value="ECO:0007669"/>
    <property type="project" value="UniProtKB-UniRule"/>
</dbReference>
<evidence type="ECO:0000256" key="11">
    <source>
        <dbReference type="ARBA" id="ARBA00052330"/>
    </source>
</evidence>
<evidence type="ECO:0000256" key="14">
    <source>
        <dbReference type="ARBA" id="ARBA00066827"/>
    </source>
</evidence>
<dbReference type="InterPro" id="IPR054173">
    <property type="entry name" value="ThiI_fer"/>
</dbReference>
<dbReference type="GO" id="GO:0004810">
    <property type="term" value="F:CCA tRNA nucleotidyltransferase activity"/>
    <property type="evidence" value="ECO:0007669"/>
    <property type="project" value="InterPro"/>
</dbReference>
<keyword evidence="9 19" id="KW-0784">Thiamine biosynthesis</keyword>
<dbReference type="EC" id="2.8.1.4" evidence="14 19"/>
<dbReference type="PANTHER" id="PTHR43209">
    <property type="entry name" value="TRNA SULFURTRANSFERASE"/>
    <property type="match status" value="1"/>
</dbReference>
<dbReference type="NCBIfam" id="TIGR00342">
    <property type="entry name" value="tRNA uracil 4-sulfurtransferase ThiI"/>
    <property type="match status" value="1"/>
</dbReference>
<comment type="similarity">
    <text evidence="13 19">Belongs to the ThiI family.</text>
</comment>
<name>A0A395VFG1_9FIRM</name>
<comment type="pathway">
    <text evidence="2 19">Cofactor biosynthesis; thiamine diphosphate biosynthesis.</text>
</comment>
<evidence type="ECO:0000256" key="2">
    <source>
        <dbReference type="ARBA" id="ARBA00004948"/>
    </source>
</evidence>
<dbReference type="GO" id="GO:0005829">
    <property type="term" value="C:cytosol"/>
    <property type="evidence" value="ECO:0007669"/>
    <property type="project" value="TreeGrafter"/>
</dbReference>
<dbReference type="InterPro" id="IPR049962">
    <property type="entry name" value="THUMP_ThiI"/>
</dbReference>
<dbReference type="GO" id="GO:0140741">
    <property type="term" value="F:tRNA-uracil-4 sulfurtransferase activity"/>
    <property type="evidence" value="ECO:0007669"/>
    <property type="project" value="UniProtKB-EC"/>
</dbReference>
<dbReference type="GO" id="GO:0002937">
    <property type="term" value="P:tRNA 4-thiouridine biosynthesis"/>
    <property type="evidence" value="ECO:0007669"/>
    <property type="project" value="TreeGrafter"/>
</dbReference>
<gene>
    <name evidence="19" type="primary">thiI</name>
    <name evidence="21" type="ORF">DWX93_04400</name>
</gene>
<dbReference type="CDD" id="cd01712">
    <property type="entry name" value="PPase_ThiI"/>
    <property type="match status" value="1"/>
</dbReference>
<evidence type="ECO:0000256" key="9">
    <source>
        <dbReference type="ARBA" id="ARBA00022977"/>
    </source>
</evidence>
<dbReference type="Pfam" id="PF02568">
    <property type="entry name" value="ThiI"/>
    <property type="match status" value="1"/>
</dbReference>
<keyword evidence="4 19" id="KW-0820">tRNA-binding</keyword>
<dbReference type="InterPro" id="IPR049961">
    <property type="entry name" value="ThiI_N"/>
</dbReference>
<comment type="caution">
    <text evidence="21">The sequence shown here is derived from an EMBL/GenBank/DDBJ whole genome shotgun (WGS) entry which is preliminary data.</text>
</comment>
<evidence type="ECO:0000256" key="8">
    <source>
        <dbReference type="ARBA" id="ARBA00022884"/>
    </source>
</evidence>
<comment type="subcellular location">
    <subcellularLocation>
        <location evidence="1 19">Cytoplasm</location>
    </subcellularLocation>
</comment>
<evidence type="ECO:0000256" key="4">
    <source>
        <dbReference type="ARBA" id="ARBA00022555"/>
    </source>
</evidence>
<feature type="domain" description="THUMP" evidence="20">
    <location>
        <begin position="62"/>
        <end position="170"/>
    </location>
</feature>
<comment type="function">
    <text evidence="12 19">Catalyzes the ATP-dependent transfer of a sulfur to tRNA to produce 4-thiouridine in position 8 of tRNAs, which functions as a near-UV photosensor. Also catalyzes the transfer of sulfur to the sulfur carrier protein ThiS, forming ThiS-thiocarboxylate. This is a step in the synthesis of thiazole, in the thiamine biosynthesis pathway. The sulfur is donated as persulfide by IscS.</text>
</comment>
<dbReference type="Gene3D" id="3.30.2130.30">
    <property type="match status" value="1"/>
</dbReference>
<evidence type="ECO:0000313" key="22">
    <source>
        <dbReference type="Proteomes" id="UP000266172"/>
    </source>
</evidence>
<feature type="binding site" evidence="19">
    <location>
        <position position="290"/>
    </location>
    <ligand>
        <name>ATP</name>
        <dbReference type="ChEBI" id="CHEBI:30616"/>
    </ligand>
</feature>
<evidence type="ECO:0000256" key="16">
    <source>
        <dbReference type="ARBA" id="ARBA00075337"/>
    </source>
</evidence>
<dbReference type="HAMAP" id="MF_00021">
    <property type="entry name" value="ThiI"/>
    <property type="match status" value="1"/>
</dbReference>
<dbReference type="EMBL" id="QRVL01000001">
    <property type="protein sequence ID" value="RGS42556.1"/>
    <property type="molecule type" value="Genomic_DNA"/>
</dbReference>
<dbReference type="PROSITE" id="PS51165">
    <property type="entry name" value="THUMP"/>
    <property type="match status" value="1"/>
</dbReference>
<dbReference type="InterPro" id="IPR050102">
    <property type="entry name" value="tRNA_sulfurtransferase_ThiI"/>
</dbReference>
<feature type="binding site" evidence="19">
    <location>
        <position position="268"/>
    </location>
    <ligand>
        <name>ATP</name>
        <dbReference type="ChEBI" id="CHEBI:30616"/>
    </ligand>
</feature>
<dbReference type="Pfam" id="PF22025">
    <property type="entry name" value="ThiI_fer"/>
    <property type="match status" value="1"/>
</dbReference>
<sequence>MTYKAFLIKYAEIAIKGKNRYLFEDALVSQMNHALKKVDGTFHIRKEQGRIYVEMEGEYDYDGAVEALQHVFGIVGICPVVLLEDEGFDVLAGEVIRYIDEVYPDKHFTFKVNARRARKNYPLESMEINAQMGERILEAFPETRVDVHKPQVMFNIEIRNQINVYSTVIPGPGGMPVGTNGKAMLLLSGGIDSPVAGYMIAKRGVTIDATYFHAPPYTSERAKQKVVDLAKIISKYTGPINLHVVNFTDIQLYIYEQCPHEELTIIMRRYMMKLAEHFAKENKCLGLITGESIGQVASQTMQSLAATNEVCTMPVYRPLIGFDKQEIVEISEKIDAYETSILPYEDCCTIFVAKHPVTKPSLNVIHNDERKLSEKIDALMQEAIDTVEVIHIEA</sequence>
<evidence type="ECO:0000256" key="10">
    <source>
        <dbReference type="ARBA" id="ARBA00050570"/>
    </source>
</evidence>
<dbReference type="UniPathway" id="UPA00060"/>
<feature type="binding site" evidence="19">
    <location>
        <begin position="186"/>
        <end position="187"/>
    </location>
    <ligand>
        <name>ATP</name>
        <dbReference type="ChEBI" id="CHEBI:30616"/>
    </ligand>
</feature>
<dbReference type="InterPro" id="IPR020536">
    <property type="entry name" value="ThiI_AANH"/>
</dbReference>
<dbReference type="SUPFAM" id="SSF52402">
    <property type="entry name" value="Adenine nucleotide alpha hydrolases-like"/>
    <property type="match status" value="1"/>
</dbReference>
<evidence type="ECO:0000256" key="6">
    <source>
        <dbReference type="ARBA" id="ARBA00022741"/>
    </source>
</evidence>
<evidence type="ECO:0000256" key="13">
    <source>
        <dbReference type="ARBA" id="ARBA00061472"/>
    </source>
</evidence>
<keyword evidence="6 19" id="KW-0547">Nucleotide-binding</keyword>
<evidence type="ECO:0000256" key="7">
    <source>
        <dbReference type="ARBA" id="ARBA00022840"/>
    </source>
</evidence>
<dbReference type="InterPro" id="IPR003720">
    <property type="entry name" value="tRNA_STrfase"/>
</dbReference>
<evidence type="ECO:0000256" key="1">
    <source>
        <dbReference type="ARBA" id="ARBA00004496"/>
    </source>
</evidence>
<evidence type="ECO:0000256" key="5">
    <source>
        <dbReference type="ARBA" id="ARBA00022679"/>
    </source>
</evidence>
<keyword evidence="5 19" id="KW-0808">Transferase</keyword>
<evidence type="ECO:0000256" key="12">
    <source>
        <dbReference type="ARBA" id="ARBA00058382"/>
    </source>
</evidence>
<evidence type="ECO:0000256" key="19">
    <source>
        <dbReference type="HAMAP-Rule" id="MF_00021"/>
    </source>
</evidence>
<keyword evidence="7 19" id="KW-0067">ATP-binding</keyword>
<dbReference type="GO" id="GO:0000049">
    <property type="term" value="F:tRNA binding"/>
    <property type="evidence" value="ECO:0007669"/>
    <property type="project" value="UniProtKB-UniRule"/>
</dbReference>
<evidence type="ECO:0000259" key="20">
    <source>
        <dbReference type="PROSITE" id="PS51165"/>
    </source>
</evidence>
<dbReference type="FunFam" id="3.40.50.620:FF:000053">
    <property type="entry name" value="Probable tRNA sulfurtransferase"/>
    <property type="match status" value="1"/>
</dbReference>
<dbReference type="InterPro" id="IPR014729">
    <property type="entry name" value="Rossmann-like_a/b/a_fold"/>
</dbReference>